<keyword evidence="9" id="KW-1003">Cell membrane</keyword>
<dbReference type="EMBL" id="CP054140">
    <property type="protein sequence ID" value="QQG66653.1"/>
    <property type="molecule type" value="Genomic_DNA"/>
</dbReference>
<keyword evidence="9" id="KW-0472">Membrane</keyword>
<dbReference type="InterPro" id="IPR007507">
    <property type="entry name" value="Glycos_transf_N"/>
</dbReference>
<dbReference type="GO" id="GO:0009245">
    <property type="term" value="P:lipid A biosynthetic process"/>
    <property type="evidence" value="ECO:0007669"/>
    <property type="project" value="TreeGrafter"/>
</dbReference>
<feature type="site" description="Transition state stabilizer" evidence="8">
    <location>
        <position position="137"/>
    </location>
</feature>
<protein>
    <recommendedName>
        <fullName evidence="3 9">3-deoxy-D-manno-octulosonic acid transferase</fullName>
        <shortName evidence="9">Kdo transferase</shortName>
        <ecNumber evidence="2 9">2.4.99.12</ecNumber>
    </recommendedName>
    <alternativeName>
        <fullName evidence="5 9">Lipid IV(A) 3-deoxy-D-manno-octulosonic acid transferase</fullName>
    </alternativeName>
</protein>
<dbReference type="PANTHER" id="PTHR42755">
    <property type="entry name" value="3-DEOXY-MANNO-OCTULOSONATE CYTIDYLYLTRANSFERASE"/>
    <property type="match status" value="1"/>
</dbReference>
<evidence type="ECO:0000259" key="10">
    <source>
        <dbReference type="Pfam" id="PF04413"/>
    </source>
</evidence>
<reference evidence="11 12" key="1">
    <citation type="submission" date="2020-05" db="EMBL/GenBank/DDBJ databases">
        <title>Complete genome of Desulfobulbus oligotrophicus.</title>
        <authorList>
            <person name="Podar M."/>
        </authorList>
    </citation>
    <scope>NUCLEOTIDE SEQUENCE [LARGE SCALE GENOMIC DNA]</scope>
    <source>
        <strain evidence="11 12">Prop6</strain>
    </source>
</reference>
<keyword evidence="9" id="KW-0812">Transmembrane</keyword>
<evidence type="ECO:0000256" key="4">
    <source>
        <dbReference type="ARBA" id="ARBA00022679"/>
    </source>
</evidence>
<accession>A0A7T6AR99</accession>
<evidence type="ECO:0000256" key="3">
    <source>
        <dbReference type="ARBA" id="ARBA00019077"/>
    </source>
</evidence>
<comment type="catalytic activity">
    <reaction evidence="6 9">
        <text>lipid IVA (E. coli) + CMP-3-deoxy-beta-D-manno-octulosonate = alpha-Kdo-(2-&gt;6)-lipid IVA (E. coli) + CMP + H(+)</text>
        <dbReference type="Rhea" id="RHEA:28066"/>
        <dbReference type="ChEBI" id="CHEBI:15378"/>
        <dbReference type="ChEBI" id="CHEBI:58603"/>
        <dbReference type="ChEBI" id="CHEBI:60364"/>
        <dbReference type="ChEBI" id="CHEBI:60377"/>
        <dbReference type="ChEBI" id="CHEBI:85987"/>
        <dbReference type="EC" id="2.4.99.12"/>
    </reaction>
</comment>
<evidence type="ECO:0000256" key="2">
    <source>
        <dbReference type="ARBA" id="ARBA00012621"/>
    </source>
</evidence>
<evidence type="ECO:0000256" key="8">
    <source>
        <dbReference type="PIRSR" id="PIRSR639901-2"/>
    </source>
</evidence>
<sequence length="437" mass="47882">MCLLYQISTGLLTVLALPLLLCLAIRRKYRGRLVRRLGWELKQQLAQLSSSSARNFWIHALSVGEVTSALPLVRGLRDSYPDANIIFSVTTRSGMDIARKLFDPDSGVLIVDAPVDVGPVVPFFTGLIKPDLFILVETDFWPHWLHFLARQGIPTILVNGRISSASFQRYQRFSALFRPMFATFTLLSMQTEADAAAVISLGLDAGRVKSLGNLKFDTSHLQAGQSAQENISDNKQQYGFAPAAPLWICGSTHRGEEVVIFEVLVRLRTSLPDLQLLLAPRNIERRQEIVALANQFGLSTRCWSEDRTGRGPLLILDTIGELVACYPMADVVFVGGSLVAEGGHNPIEPASAGVPVLFGPHMEDFSEVAAGLVEAGGAQQVVATDELYTALQHILTSAAVHQSMAQSAWRYVELNRGVVDRHLQSIQTVLDTGAVNR</sequence>
<keyword evidence="9" id="KW-0448">Lipopolysaccharide biosynthesis</keyword>
<proteinExistence type="inferred from homology"/>
<feature type="transmembrane region" description="Helical" evidence="9">
    <location>
        <begin position="6"/>
        <end position="25"/>
    </location>
</feature>
<organism evidence="11 12">
    <name type="scientific">Desulfobulbus oligotrophicus</name>
    <dbReference type="NCBI Taxonomy" id="1909699"/>
    <lineage>
        <taxon>Bacteria</taxon>
        <taxon>Pseudomonadati</taxon>
        <taxon>Thermodesulfobacteriota</taxon>
        <taxon>Desulfobulbia</taxon>
        <taxon>Desulfobulbales</taxon>
        <taxon>Desulfobulbaceae</taxon>
        <taxon>Desulfobulbus</taxon>
    </lineage>
</organism>
<evidence type="ECO:0000256" key="6">
    <source>
        <dbReference type="ARBA" id="ARBA00049183"/>
    </source>
</evidence>
<comment type="pathway">
    <text evidence="1 9">Bacterial outer membrane biogenesis; LPS core biosynthesis.</text>
</comment>
<evidence type="ECO:0000256" key="5">
    <source>
        <dbReference type="ARBA" id="ARBA00031445"/>
    </source>
</evidence>
<dbReference type="KEGG" id="dog:HP555_12625"/>
<dbReference type="EC" id="2.4.99.12" evidence="2 9"/>
<evidence type="ECO:0000256" key="7">
    <source>
        <dbReference type="PIRSR" id="PIRSR639901-1"/>
    </source>
</evidence>
<name>A0A7T6AR99_9BACT</name>
<dbReference type="GO" id="GO:0043842">
    <property type="term" value="F:Kdo transferase activity"/>
    <property type="evidence" value="ECO:0007669"/>
    <property type="project" value="UniProtKB-EC"/>
</dbReference>
<evidence type="ECO:0000313" key="12">
    <source>
        <dbReference type="Proteomes" id="UP000596092"/>
    </source>
</evidence>
<dbReference type="GO" id="GO:0009244">
    <property type="term" value="P:lipopolysaccharide core region biosynthetic process"/>
    <property type="evidence" value="ECO:0007669"/>
    <property type="project" value="UniProtKB-UniRule"/>
</dbReference>
<keyword evidence="4 9" id="KW-0808">Transferase</keyword>
<gene>
    <name evidence="11" type="ORF">HP555_12625</name>
</gene>
<dbReference type="AlphaFoldDB" id="A0A7T6AR99"/>
<keyword evidence="9" id="KW-1133">Transmembrane helix</keyword>
<dbReference type="Gene3D" id="3.40.50.2000">
    <property type="entry name" value="Glycogen Phosphorylase B"/>
    <property type="match status" value="1"/>
</dbReference>
<dbReference type="InterPro" id="IPR038107">
    <property type="entry name" value="Glycos_transf_N_sf"/>
</dbReference>
<dbReference type="PANTHER" id="PTHR42755:SF1">
    <property type="entry name" value="3-DEOXY-D-MANNO-OCTULOSONIC ACID TRANSFERASE, MITOCHONDRIAL-RELATED"/>
    <property type="match status" value="1"/>
</dbReference>
<keyword evidence="12" id="KW-1185">Reference proteome</keyword>
<dbReference type="SUPFAM" id="SSF53756">
    <property type="entry name" value="UDP-Glycosyltransferase/glycogen phosphorylase"/>
    <property type="match status" value="1"/>
</dbReference>
<dbReference type="RefSeq" id="WP_199262936.1">
    <property type="nucleotide sequence ID" value="NZ_CP054140.1"/>
</dbReference>
<evidence type="ECO:0000256" key="9">
    <source>
        <dbReference type="RuleBase" id="RU365103"/>
    </source>
</evidence>
<comment type="similarity">
    <text evidence="9">Belongs to the glycosyltransferase group 1 family.</text>
</comment>
<dbReference type="Proteomes" id="UP000596092">
    <property type="component" value="Chromosome"/>
</dbReference>
<feature type="active site" description="Proton acceptor" evidence="7">
    <location>
        <position position="65"/>
    </location>
</feature>
<evidence type="ECO:0000313" key="11">
    <source>
        <dbReference type="EMBL" id="QQG66653.1"/>
    </source>
</evidence>
<dbReference type="GO" id="GO:0005886">
    <property type="term" value="C:plasma membrane"/>
    <property type="evidence" value="ECO:0007669"/>
    <property type="project" value="UniProtKB-SubCell"/>
</dbReference>
<evidence type="ECO:0000256" key="1">
    <source>
        <dbReference type="ARBA" id="ARBA00004713"/>
    </source>
</evidence>
<dbReference type="InterPro" id="IPR039901">
    <property type="entry name" value="Kdotransferase"/>
</dbReference>
<comment type="function">
    <text evidence="9">Involved in lipopolysaccharide (LPS) biosynthesis. Catalyzes the transfer of 3-deoxy-D-manno-octulosonate (Kdo) residue(s) from CMP-Kdo to lipid IV(A), the tetraacyldisaccharide-1,4'-bisphosphate precursor of lipid A.</text>
</comment>
<dbReference type="Pfam" id="PF04413">
    <property type="entry name" value="Glycos_transf_N"/>
    <property type="match status" value="1"/>
</dbReference>
<feature type="domain" description="3-deoxy-D-manno-octulosonic-acid transferase N-terminal" evidence="10">
    <location>
        <begin position="43"/>
        <end position="217"/>
    </location>
</feature>
<dbReference type="UniPathway" id="UPA00958"/>
<feature type="site" description="Transition state stabilizer" evidence="8">
    <location>
        <position position="215"/>
    </location>
</feature>
<comment type="subcellular location">
    <subcellularLocation>
        <location evidence="9">Cell membrane</location>
    </subcellularLocation>
</comment>
<dbReference type="Gene3D" id="3.40.50.11720">
    <property type="entry name" value="3-Deoxy-D-manno-octulosonic-acid transferase, N-terminal domain"/>
    <property type="match status" value="1"/>
</dbReference>